<name>A0A0S7C3Y1_9BACT</name>
<dbReference type="Proteomes" id="UP000053091">
    <property type="component" value="Unassembled WGS sequence"/>
</dbReference>
<evidence type="ECO:0000256" key="1">
    <source>
        <dbReference type="SAM" id="Phobius"/>
    </source>
</evidence>
<dbReference type="CDD" id="cd04179">
    <property type="entry name" value="DPM_DPG-synthase_like"/>
    <property type="match status" value="1"/>
</dbReference>
<proteinExistence type="predicted"/>
<dbReference type="RefSeq" id="WP_062041015.1">
    <property type="nucleotide sequence ID" value="NZ_DF968182.1"/>
</dbReference>
<dbReference type="Pfam" id="PF00535">
    <property type="entry name" value="Glycos_transf_2"/>
    <property type="match status" value="1"/>
</dbReference>
<evidence type="ECO:0000313" key="4">
    <source>
        <dbReference type="Proteomes" id="UP000053091"/>
    </source>
</evidence>
<protein>
    <submittedName>
        <fullName evidence="3">Glycosyltransferase</fullName>
    </submittedName>
</protein>
<dbReference type="PANTHER" id="PTHR48090">
    <property type="entry name" value="UNDECAPRENYL-PHOSPHATE 4-DEOXY-4-FORMAMIDO-L-ARABINOSE TRANSFERASE-RELATED"/>
    <property type="match status" value="1"/>
</dbReference>
<dbReference type="PATRIC" id="fig|1678841.3.peg.1978"/>
<dbReference type="OrthoDB" id="9815829at2"/>
<dbReference type="EMBL" id="DF968182">
    <property type="protein sequence ID" value="GAP43619.1"/>
    <property type="molecule type" value="Genomic_DNA"/>
</dbReference>
<organism evidence="3">
    <name type="scientific">Lentimicrobium saccharophilum</name>
    <dbReference type="NCBI Taxonomy" id="1678841"/>
    <lineage>
        <taxon>Bacteria</taxon>
        <taxon>Pseudomonadati</taxon>
        <taxon>Bacteroidota</taxon>
        <taxon>Bacteroidia</taxon>
        <taxon>Bacteroidales</taxon>
        <taxon>Lentimicrobiaceae</taxon>
        <taxon>Lentimicrobium</taxon>
    </lineage>
</organism>
<sequence length="318" mass="35983">MKLIIQIPCFNEAKTLPGVIRDLPRSLPGISQIEYLVIDDGSSDNTVAVAHELKVHHVLQLGSNRGLAFAFSQGIRYALDQGADIVVNTDGDNQYAGEDIGLLVQPVAEGKADIVVGCRPIRAHKEFSPVKKLLQLMGSWIMRKISKTDVKDAPSGFRAFSREACLRMFIYSRFSYTMETLIQAGNSNLRVQSVDIRVNPKTRESRLFRNIFEHIYKSADTIIRMFILYRPGRFFLWIGTIFNLAAAVLGGRFIYLLWITDHPDKSRTYIPSLILLAILAFWGVMSYMIGILGELLKFIRKQNEEILANQRRDQTGKS</sequence>
<gene>
    <name evidence="3" type="ORF">TBC1_111775</name>
</gene>
<dbReference type="PANTHER" id="PTHR48090:SF7">
    <property type="entry name" value="RFBJ PROTEIN"/>
    <property type="match status" value="1"/>
</dbReference>
<dbReference type="InterPro" id="IPR029044">
    <property type="entry name" value="Nucleotide-diphossugar_trans"/>
</dbReference>
<evidence type="ECO:0000259" key="2">
    <source>
        <dbReference type="Pfam" id="PF00535"/>
    </source>
</evidence>
<dbReference type="AlphaFoldDB" id="A0A0S7C3Y1"/>
<dbReference type="SUPFAM" id="SSF53448">
    <property type="entry name" value="Nucleotide-diphospho-sugar transferases"/>
    <property type="match status" value="1"/>
</dbReference>
<keyword evidence="1" id="KW-0812">Transmembrane</keyword>
<keyword evidence="1" id="KW-1133">Transmembrane helix</keyword>
<feature type="domain" description="Glycosyltransferase 2-like" evidence="2">
    <location>
        <begin position="7"/>
        <end position="165"/>
    </location>
</feature>
<dbReference type="STRING" id="1678841.TBC1_111775"/>
<keyword evidence="4" id="KW-1185">Reference proteome</keyword>
<reference evidence="3" key="1">
    <citation type="journal article" date="2015" name="Genome Announc.">
        <title>Draft Genome Sequence of Bacteroidales Strain TBC1, a Novel Isolate from a Methanogenic Wastewater Treatment System.</title>
        <authorList>
            <person name="Tourlousse D.M."/>
            <person name="Matsuura N."/>
            <person name="Sun L."/>
            <person name="Toyonaga M."/>
            <person name="Kuroda K."/>
            <person name="Ohashi A."/>
            <person name="Cruz R."/>
            <person name="Yamaguchi T."/>
            <person name="Sekiguchi Y."/>
        </authorList>
    </citation>
    <scope>NUCLEOTIDE SEQUENCE [LARGE SCALE GENOMIC DNA]</scope>
    <source>
        <strain evidence="3">TBC1</strain>
    </source>
</reference>
<dbReference type="Gene3D" id="3.90.550.10">
    <property type="entry name" value="Spore Coat Polysaccharide Biosynthesis Protein SpsA, Chain A"/>
    <property type="match status" value="1"/>
</dbReference>
<dbReference type="GO" id="GO:0016740">
    <property type="term" value="F:transferase activity"/>
    <property type="evidence" value="ECO:0007669"/>
    <property type="project" value="UniProtKB-KW"/>
</dbReference>
<dbReference type="InterPro" id="IPR050256">
    <property type="entry name" value="Glycosyltransferase_2"/>
</dbReference>
<feature type="transmembrane region" description="Helical" evidence="1">
    <location>
        <begin position="270"/>
        <end position="292"/>
    </location>
</feature>
<accession>A0A0S7C3Y1</accession>
<keyword evidence="3" id="KW-0808">Transferase</keyword>
<keyword evidence="1" id="KW-0472">Membrane</keyword>
<dbReference type="InterPro" id="IPR001173">
    <property type="entry name" value="Glyco_trans_2-like"/>
</dbReference>
<feature type="transmembrane region" description="Helical" evidence="1">
    <location>
        <begin position="234"/>
        <end position="258"/>
    </location>
</feature>
<evidence type="ECO:0000313" key="3">
    <source>
        <dbReference type="EMBL" id="GAP43619.1"/>
    </source>
</evidence>